<proteinExistence type="predicted"/>
<protein>
    <submittedName>
        <fullName evidence="1">DUF481 domain-containing protein</fullName>
    </submittedName>
</protein>
<keyword evidence="2" id="KW-1185">Reference proteome</keyword>
<sequence>MPFVALFIVIFALVLTPRVDAGQQSPLYLEERQAIVKDIDKYDWIRLSSGEWLKGEFKAMYDKQIEFDSDILDTLFIDREDVDMVISGRAHSVRFNDGYVSEGALLIGPSYVQIGANKLAYLPKDLVSIAASAKNEGGAWYAKVGVGANLSRGNTEQSELSATVDIKRRTATNRLLISALAARTSNDDEVTENNVRASGTFDWFYTKSLYFRPVFFEYYRDPFQNIDHKYTLGAGVGYYVIDDQRWEWDIGMGPAYQRTQFANVGIDEPSSNSTTSVYLSSNMDFELTSDIDLTFDYRFTLAEQAAGGNAQHALMGASIDITSDIDFDISLLWDHLQSPIANADGTVPKKDDYKMIVTFAVEL</sequence>
<comment type="caution">
    <text evidence="1">The sequence shown here is derived from an EMBL/GenBank/DDBJ whole genome shotgun (WGS) entry which is preliminary data.</text>
</comment>
<dbReference type="Pfam" id="PF04338">
    <property type="entry name" value="DUF481"/>
    <property type="match status" value="1"/>
</dbReference>
<organism evidence="1 2">
    <name type="scientific">Pseudoalteromonas qingdaonensis</name>
    <dbReference type="NCBI Taxonomy" id="3131913"/>
    <lineage>
        <taxon>Bacteria</taxon>
        <taxon>Pseudomonadati</taxon>
        <taxon>Pseudomonadota</taxon>
        <taxon>Gammaproteobacteria</taxon>
        <taxon>Alteromonadales</taxon>
        <taxon>Pseudoalteromonadaceae</taxon>
        <taxon>Pseudoalteromonas</taxon>
    </lineage>
</organism>
<reference evidence="1 2" key="1">
    <citation type="submission" date="2024-03" db="EMBL/GenBank/DDBJ databases">
        <title>Pseudoalteromonas qingdaonensis sp. nov., isolated from the intestines of marine benthic organisms.</title>
        <authorList>
            <person name="Lin X."/>
            <person name="Fang S."/>
            <person name="Hu X."/>
        </authorList>
    </citation>
    <scope>NUCLEOTIDE SEQUENCE [LARGE SCALE GENOMIC DNA]</scope>
    <source>
        <strain evidence="1 2">YIC-827</strain>
    </source>
</reference>
<dbReference type="RefSeq" id="WP_342679659.1">
    <property type="nucleotide sequence ID" value="NZ_JBCGCU010000016.1"/>
</dbReference>
<dbReference type="EMBL" id="JBCGCU010000016">
    <property type="protein sequence ID" value="MEM0516285.1"/>
    <property type="molecule type" value="Genomic_DNA"/>
</dbReference>
<evidence type="ECO:0000313" key="1">
    <source>
        <dbReference type="EMBL" id="MEM0516285.1"/>
    </source>
</evidence>
<dbReference type="Proteomes" id="UP001447008">
    <property type="component" value="Unassembled WGS sequence"/>
</dbReference>
<dbReference type="InterPro" id="IPR007433">
    <property type="entry name" value="DUF481"/>
</dbReference>
<accession>A0ABU9MYH5</accession>
<gene>
    <name evidence="1" type="ORF">WCN91_12830</name>
</gene>
<evidence type="ECO:0000313" key="2">
    <source>
        <dbReference type="Proteomes" id="UP001447008"/>
    </source>
</evidence>
<name>A0ABU9MYH5_9GAMM</name>